<dbReference type="PANTHER" id="PTHR24075">
    <property type="entry name" value="SEC63 DOMAIN-CONTAINING"/>
    <property type="match status" value="1"/>
</dbReference>
<dbReference type="PANTHER" id="PTHR24075:SF0">
    <property type="entry name" value="TRANSLOCATION PROTEIN SEC63 HOMOLOG"/>
    <property type="match status" value="1"/>
</dbReference>
<dbReference type="GO" id="GO:0006620">
    <property type="term" value="P:post-translational protein targeting to endoplasmic reticulum membrane"/>
    <property type="evidence" value="ECO:0007669"/>
    <property type="project" value="TreeGrafter"/>
</dbReference>
<dbReference type="GO" id="GO:0031207">
    <property type="term" value="C:Sec62/Sec63 complex"/>
    <property type="evidence" value="ECO:0007669"/>
    <property type="project" value="TreeGrafter"/>
</dbReference>
<dbReference type="AlphaFoldDB" id="A0A8S0TE66"/>
<evidence type="ECO:0000313" key="2">
    <source>
        <dbReference type="EMBL" id="CAA3003278.1"/>
    </source>
</evidence>
<evidence type="ECO:0000313" key="3">
    <source>
        <dbReference type="Proteomes" id="UP000594638"/>
    </source>
</evidence>
<gene>
    <name evidence="2" type="ORF">OLEA9_A067123</name>
</gene>
<dbReference type="Proteomes" id="UP000594638">
    <property type="component" value="Unassembled WGS sequence"/>
</dbReference>
<dbReference type="Gene3D" id="2.60.40.150">
    <property type="entry name" value="C2 domain"/>
    <property type="match status" value="1"/>
</dbReference>
<dbReference type="InterPro" id="IPR035892">
    <property type="entry name" value="C2_domain_sf"/>
</dbReference>
<dbReference type="GO" id="GO:0006614">
    <property type="term" value="P:SRP-dependent cotranslational protein targeting to membrane"/>
    <property type="evidence" value="ECO:0007669"/>
    <property type="project" value="TreeGrafter"/>
</dbReference>
<feature type="compositionally biased region" description="Acidic residues" evidence="1">
    <location>
        <begin position="73"/>
        <end position="102"/>
    </location>
</feature>
<dbReference type="EMBL" id="CACTIH010005942">
    <property type="protein sequence ID" value="CAA3003278.1"/>
    <property type="molecule type" value="Genomic_DNA"/>
</dbReference>
<comment type="caution">
    <text evidence="2">The sequence shown here is derived from an EMBL/GenBank/DDBJ whole genome shotgun (WGS) entry which is preliminary data.</text>
</comment>
<dbReference type="GO" id="GO:0003723">
    <property type="term" value="F:RNA binding"/>
    <property type="evidence" value="ECO:0007669"/>
    <property type="project" value="TreeGrafter"/>
</dbReference>
<dbReference type="OrthoDB" id="1738717at2759"/>
<protein>
    <submittedName>
        <fullName evidence="2">DnaJ ERDJ2A-like</fullName>
    </submittedName>
</protein>
<dbReference type="SUPFAM" id="SSF81296">
    <property type="entry name" value="E set domains"/>
    <property type="match status" value="1"/>
</dbReference>
<proteinExistence type="predicted"/>
<sequence>MNAAVKEAIDRVKAGSRLVMSKFQAPAEGNHNVTSYCLCDSWIGCDAKSTIKLKVLKGSRAGDGGMVAAEELPALEDEGDEVEEEDEYDDDYESEYSEDDEDVKGKDANGSVANGFAHVRGGDNSSSDGSGSENN</sequence>
<feature type="compositionally biased region" description="Low complexity" evidence="1">
    <location>
        <begin position="122"/>
        <end position="135"/>
    </location>
</feature>
<accession>A0A8S0TE66</accession>
<dbReference type="GO" id="GO:0008320">
    <property type="term" value="F:protein transmembrane transporter activity"/>
    <property type="evidence" value="ECO:0007669"/>
    <property type="project" value="TreeGrafter"/>
</dbReference>
<feature type="region of interest" description="Disordered" evidence="1">
    <location>
        <begin position="70"/>
        <end position="135"/>
    </location>
</feature>
<name>A0A8S0TE66_OLEEU</name>
<dbReference type="InterPro" id="IPR014756">
    <property type="entry name" value="Ig_E-set"/>
</dbReference>
<evidence type="ECO:0000256" key="1">
    <source>
        <dbReference type="SAM" id="MobiDB-lite"/>
    </source>
</evidence>
<dbReference type="Gramene" id="OE9A067123T1">
    <property type="protein sequence ID" value="OE9A067123C1"/>
    <property type="gene ID" value="OE9A067123"/>
</dbReference>
<organism evidence="2 3">
    <name type="scientific">Olea europaea subsp. europaea</name>
    <dbReference type="NCBI Taxonomy" id="158383"/>
    <lineage>
        <taxon>Eukaryota</taxon>
        <taxon>Viridiplantae</taxon>
        <taxon>Streptophyta</taxon>
        <taxon>Embryophyta</taxon>
        <taxon>Tracheophyta</taxon>
        <taxon>Spermatophyta</taxon>
        <taxon>Magnoliopsida</taxon>
        <taxon>eudicotyledons</taxon>
        <taxon>Gunneridae</taxon>
        <taxon>Pentapetalae</taxon>
        <taxon>asterids</taxon>
        <taxon>lamiids</taxon>
        <taxon>Lamiales</taxon>
        <taxon>Oleaceae</taxon>
        <taxon>Oleeae</taxon>
        <taxon>Olea</taxon>
    </lineage>
</organism>
<reference evidence="2 3" key="1">
    <citation type="submission" date="2019-12" db="EMBL/GenBank/DDBJ databases">
        <authorList>
            <person name="Alioto T."/>
            <person name="Alioto T."/>
            <person name="Gomez Garrido J."/>
        </authorList>
    </citation>
    <scope>NUCLEOTIDE SEQUENCE [LARGE SCALE GENOMIC DNA]</scope>
</reference>
<keyword evidence="3" id="KW-1185">Reference proteome</keyword>